<accession>A0A8H6M268</accession>
<dbReference type="Gene3D" id="3.80.10.10">
    <property type="entry name" value="Ribonuclease Inhibitor"/>
    <property type="match status" value="1"/>
</dbReference>
<dbReference type="Pfam" id="PF12937">
    <property type="entry name" value="F-box-like"/>
    <property type="match status" value="1"/>
</dbReference>
<dbReference type="InterPro" id="IPR032675">
    <property type="entry name" value="LRR_dom_sf"/>
</dbReference>
<name>A0A8H6M268_9AGAR</name>
<evidence type="ECO:0000313" key="2">
    <source>
        <dbReference type="EMBL" id="KAF6748907.1"/>
    </source>
</evidence>
<dbReference type="AlphaFoldDB" id="A0A8H6M268"/>
<sequence length="503" mass="56528">MDQENHEPLAEKLRVLRVAADSPGGTPAERLPNELLSQIFCEGGPVVSTKRAKCTSVALTASRVCSRWRAVAIATPQIWTHIDLDNMTSFPHSTVLRRTWRFARMCVARTGSLPLSFTISEYLKSPMKAFAGMGATSDRWASLSLFAHTLLEIVHDTESFSGFPNLEYLDVRVTSPPIPEGTVPFPVDRAMLPRLSRFNLQIARSPTQFACLAYMPRPSLTHLSLTLVNQDYLDILGDTLVDAHRLTHLHIEVQFEFEQMGIPSPSQLITFPSLTFLSIVAAQHSLWFILCRLRVPNLTHLRLRETEEPSDEANSQLTNILFDHFLSLCPTLEYLGTQRLPLDRSLALIKRCLPERVVLAHIFRGDHMRNPICRLLRRVVKGHGEVVNIREIVVYDGSASGAYLAEDLVYDLQDIPEPGSPTSPMTLERLQQGPQRMVVVYSESPIGRSAIECFKAMEAMFPTRVKLHYDTTRDLGLCDFPESEGLWSTGLESRLKTVAMPGR</sequence>
<dbReference type="SUPFAM" id="SSF52047">
    <property type="entry name" value="RNI-like"/>
    <property type="match status" value="1"/>
</dbReference>
<dbReference type="Gene3D" id="1.20.1280.50">
    <property type="match status" value="1"/>
</dbReference>
<dbReference type="PANTHER" id="PTHR38926">
    <property type="entry name" value="F-BOX DOMAIN CONTAINING PROTEIN, EXPRESSED"/>
    <property type="match status" value="1"/>
</dbReference>
<dbReference type="InterPro" id="IPR036047">
    <property type="entry name" value="F-box-like_dom_sf"/>
</dbReference>
<proteinExistence type="predicted"/>
<dbReference type="OrthoDB" id="2831245at2759"/>
<protein>
    <recommendedName>
        <fullName evidence="1">F-box domain-containing protein</fullName>
    </recommendedName>
</protein>
<dbReference type="SUPFAM" id="SSF81383">
    <property type="entry name" value="F-box domain"/>
    <property type="match status" value="1"/>
</dbReference>
<evidence type="ECO:0000259" key="1">
    <source>
        <dbReference type="Pfam" id="PF12937"/>
    </source>
</evidence>
<reference evidence="2 3" key="1">
    <citation type="submission" date="2020-07" db="EMBL/GenBank/DDBJ databases">
        <title>Comparative genomics of pyrophilous fungi reveals a link between fire events and developmental genes.</title>
        <authorList>
            <consortium name="DOE Joint Genome Institute"/>
            <person name="Steindorff A.S."/>
            <person name="Carver A."/>
            <person name="Calhoun S."/>
            <person name="Stillman K."/>
            <person name="Liu H."/>
            <person name="Lipzen A."/>
            <person name="Pangilinan J."/>
            <person name="Labutti K."/>
            <person name="Bruns T.D."/>
            <person name="Grigoriev I.V."/>
        </authorList>
    </citation>
    <scope>NUCLEOTIDE SEQUENCE [LARGE SCALE GENOMIC DNA]</scope>
    <source>
        <strain evidence="2 3">CBS 144469</strain>
    </source>
</reference>
<gene>
    <name evidence="2" type="ORF">DFP72DRAFT_550412</name>
</gene>
<comment type="caution">
    <text evidence="2">The sequence shown here is derived from an EMBL/GenBank/DDBJ whole genome shotgun (WGS) entry which is preliminary data.</text>
</comment>
<organism evidence="2 3">
    <name type="scientific">Ephemerocybe angulata</name>
    <dbReference type="NCBI Taxonomy" id="980116"/>
    <lineage>
        <taxon>Eukaryota</taxon>
        <taxon>Fungi</taxon>
        <taxon>Dikarya</taxon>
        <taxon>Basidiomycota</taxon>
        <taxon>Agaricomycotina</taxon>
        <taxon>Agaricomycetes</taxon>
        <taxon>Agaricomycetidae</taxon>
        <taxon>Agaricales</taxon>
        <taxon>Agaricineae</taxon>
        <taxon>Psathyrellaceae</taxon>
        <taxon>Ephemerocybe</taxon>
    </lineage>
</organism>
<feature type="domain" description="F-box" evidence="1">
    <location>
        <begin position="29"/>
        <end position="84"/>
    </location>
</feature>
<dbReference type="Proteomes" id="UP000521943">
    <property type="component" value="Unassembled WGS sequence"/>
</dbReference>
<dbReference type="InterPro" id="IPR001810">
    <property type="entry name" value="F-box_dom"/>
</dbReference>
<evidence type="ECO:0000313" key="3">
    <source>
        <dbReference type="Proteomes" id="UP000521943"/>
    </source>
</evidence>
<dbReference type="EMBL" id="JACGCI010000067">
    <property type="protein sequence ID" value="KAF6748907.1"/>
    <property type="molecule type" value="Genomic_DNA"/>
</dbReference>
<dbReference type="PANTHER" id="PTHR38926:SF5">
    <property type="entry name" value="F-BOX AND LEUCINE-RICH REPEAT PROTEIN 6"/>
    <property type="match status" value="1"/>
</dbReference>
<keyword evidence="3" id="KW-1185">Reference proteome</keyword>